<feature type="transmembrane region" description="Helical" evidence="2">
    <location>
        <begin position="124"/>
        <end position="145"/>
    </location>
</feature>
<keyword evidence="2" id="KW-0472">Membrane</keyword>
<name>A0A8H6XSX3_9AGAR</name>
<evidence type="ECO:0000256" key="1">
    <source>
        <dbReference type="SAM" id="MobiDB-lite"/>
    </source>
</evidence>
<evidence type="ECO:0000256" key="2">
    <source>
        <dbReference type="SAM" id="Phobius"/>
    </source>
</evidence>
<gene>
    <name evidence="3" type="ORF">MSAN_01799700</name>
</gene>
<dbReference type="AlphaFoldDB" id="A0A8H6XSX3"/>
<accession>A0A8H6XSX3</accession>
<keyword evidence="2" id="KW-0812">Transmembrane</keyword>
<evidence type="ECO:0000313" key="4">
    <source>
        <dbReference type="Proteomes" id="UP000623467"/>
    </source>
</evidence>
<organism evidence="3 4">
    <name type="scientific">Mycena sanguinolenta</name>
    <dbReference type="NCBI Taxonomy" id="230812"/>
    <lineage>
        <taxon>Eukaryota</taxon>
        <taxon>Fungi</taxon>
        <taxon>Dikarya</taxon>
        <taxon>Basidiomycota</taxon>
        <taxon>Agaricomycotina</taxon>
        <taxon>Agaricomycetes</taxon>
        <taxon>Agaricomycetidae</taxon>
        <taxon>Agaricales</taxon>
        <taxon>Marasmiineae</taxon>
        <taxon>Mycenaceae</taxon>
        <taxon>Mycena</taxon>
    </lineage>
</organism>
<proteinExistence type="predicted"/>
<keyword evidence="4" id="KW-1185">Reference proteome</keyword>
<comment type="caution">
    <text evidence="3">The sequence shown here is derived from an EMBL/GenBank/DDBJ whole genome shotgun (WGS) entry which is preliminary data.</text>
</comment>
<sequence length="196" mass="21405">MLDQAAECGGTVEATLSVSSSSSARLPPPIHARRVWTVRRANQDRDRIGGFEMTYGILCSPPVRQSCPSKHLSDPHASPSWPSPPASSSRAVARLQPEPVELARRVVSVLLAAEHAPATCFVSVASYFFFFFFMAVPSFIIIPSARPLVRSIIPRYHFAYVPAGIASPLAYRQSRFTSGIRDESTGFETLEDPTAL</sequence>
<keyword evidence="2" id="KW-1133">Transmembrane helix</keyword>
<dbReference type="EMBL" id="JACAZH010000018">
    <property type="protein sequence ID" value="KAF7346622.1"/>
    <property type="molecule type" value="Genomic_DNA"/>
</dbReference>
<dbReference type="Proteomes" id="UP000623467">
    <property type="component" value="Unassembled WGS sequence"/>
</dbReference>
<reference evidence="3" key="1">
    <citation type="submission" date="2020-05" db="EMBL/GenBank/DDBJ databases">
        <title>Mycena genomes resolve the evolution of fungal bioluminescence.</title>
        <authorList>
            <person name="Tsai I.J."/>
        </authorList>
    </citation>
    <scope>NUCLEOTIDE SEQUENCE</scope>
    <source>
        <strain evidence="3">160909Yilan</strain>
    </source>
</reference>
<evidence type="ECO:0000313" key="3">
    <source>
        <dbReference type="EMBL" id="KAF7346622.1"/>
    </source>
</evidence>
<protein>
    <submittedName>
        <fullName evidence="3">Uncharacterized protein</fullName>
    </submittedName>
</protein>
<feature type="compositionally biased region" description="Low complexity" evidence="1">
    <location>
        <begin position="75"/>
        <end position="90"/>
    </location>
</feature>
<feature type="region of interest" description="Disordered" evidence="1">
    <location>
        <begin position="68"/>
        <end position="90"/>
    </location>
</feature>